<dbReference type="InterPro" id="IPR052156">
    <property type="entry name" value="BCAA_Transport_ATP-bd_LivF"/>
</dbReference>
<dbReference type="InterPro" id="IPR000873">
    <property type="entry name" value="AMP-dep_synth/lig_dom"/>
</dbReference>
<evidence type="ECO:0000256" key="5">
    <source>
        <dbReference type="ARBA" id="ARBA00022970"/>
    </source>
</evidence>
<evidence type="ECO:0000256" key="2">
    <source>
        <dbReference type="ARBA" id="ARBA00022448"/>
    </source>
</evidence>
<dbReference type="PANTHER" id="PTHR43820:SF8">
    <property type="entry name" value="ABC TRANSPORTER SUBSTRATE-BINDING PROTEIN"/>
    <property type="match status" value="1"/>
</dbReference>
<keyword evidence="2" id="KW-0813">Transport</keyword>
<dbReference type="GO" id="GO:0015658">
    <property type="term" value="F:branched-chain amino acid transmembrane transporter activity"/>
    <property type="evidence" value="ECO:0007669"/>
    <property type="project" value="TreeGrafter"/>
</dbReference>
<dbReference type="SUPFAM" id="SSF56801">
    <property type="entry name" value="Acetyl-CoA synthetase-like"/>
    <property type="match status" value="1"/>
</dbReference>
<dbReference type="SMART" id="SM00382">
    <property type="entry name" value="AAA"/>
    <property type="match status" value="1"/>
</dbReference>
<dbReference type="Proteomes" id="UP000651120">
    <property type="component" value="Unassembled WGS sequence"/>
</dbReference>
<dbReference type="SUPFAM" id="SSF52540">
    <property type="entry name" value="P-loop containing nucleoside triphosphate hydrolases"/>
    <property type="match status" value="1"/>
</dbReference>
<evidence type="ECO:0000256" key="4">
    <source>
        <dbReference type="ARBA" id="ARBA00022840"/>
    </source>
</evidence>
<comment type="similarity">
    <text evidence="1">Belongs to the ABC transporter superfamily.</text>
</comment>
<dbReference type="Pfam" id="PF00501">
    <property type="entry name" value="AMP-binding"/>
    <property type="match status" value="1"/>
</dbReference>
<reference evidence="7" key="1">
    <citation type="journal article" date="2020" name="bioRxiv">
        <title>A rank-normalized archaeal taxonomy based on genome phylogeny resolves widespread incomplete and uneven classifications.</title>
        <authorList>
            <person name="Rinke C."/>
            <person name="Chuvochina M."/>
            <person name="Mussig A.J."/>
            <person name="Chaumeil P.-A."/>
            <person name="Waite D.W."/>
            <person name="Whitman W.B."/>
            <person name="Parks D.H."/>
            <person name="Hugenholtz P."/>
        </authorList>
    </citation>
    <scope>NUCLEOTIDE SEQUENCE</scope>
    <source>
        <strain evidence="7">UBA8839</strain>
    </source>
</reference>
<dbReference type="InterPro" id="IPR017871">
    <property type="entry name" value="ABC_transporter-like_CS"/>
</dbReference>
<evidence type="ECO:0000313" key="7">
    <source>
        <dbReference type="EMBL" id="HII47027.1"/>
    </source>
</evidence>
<proteinExistence type="inferred from homology"/>
<dbReference type="GO" id="GO:0016887">
    <property type="term" value="F:ATP hydrolysis activity"/>
    <property type="evidence" value="ECO:0007669"/>
    <property type="project" value="InterPro"/>
</dbReference>
<name>A0A832SYK0_9CREN</name>
<dbReference type="Gene3D" id="3.40.50.12780">
    <property type="entry name" value="N-terminal domain of ligase-like"/>
    <property type="match status" value="1"/>
</dbReference>
<keyword evidence="5" id="KW-0029">Amino-acid transport</keyword>
<comment type="caution">
    <text evidence="7">The sequence shown here is derived from an EMBL/GenBank/DDBJ whole genome shotgun (WGS) entry which is preliminary data.</text>
</comment>
<dbReference type="EMBL" id="DUJP01000027">
    <property type="protein sequence ID" value="HII47027.1"/>
    <property type="molecule type" value="Genomic_DNA"/>
</dbReference>
<keyword evidence="3" id="KW-0547">Nucleotide-binding</keyword>
<evidence type="ECO:0000256" key="1">
    <source>
        <dbReference type="ARBA" id="ARBA00005417"/>
    </source>
</evidence>
<dbReference type="RefSeq" id="WP_281071029.1">
    <property type="nucleotide sequence ID" value="NZ_DUJP01000027.1"/>
</dbReference>
<organism evidence="7 8">
    <name type="scientific">Pyrobaculum aerophilum</name>
    <dbReference type="NCBI Taxonomy" id="13773"/>
    <lineage>
        <taxon>Archaea</taxon>
        <taxon>Thermoproteota</taxon>
        <taxon>Thermoprotei</taxon>
        <taxon>Thermoproteales</taxon>
        <taxon>Thermoproteaceae</taxon>
        <taxon>Pyrobaculum</taxon>
    </lineage>
</organism>
<dbReference type="CDD" id="cd03224">
    <property type="entry name" value="ABC_TM1139_LivF_branched"/>
    <property type="match status" value="1"/>
</dbReference>
<dbReference type="InterPro" id="IPR027417">
    <property type="entry name" value="P-loop_NTPase"/>
</dbReference>
<dbReference type="PROSITE" id="PS00211">
    <property type="entry name" value="ABC_TRANSPORTER_1"/>
    <property type="match status" value="1"/>
</dbReference>
<dbReference type="PROSITE" id="PS50893">
    <property type="entry name" value="ABC_TRANSPORTER_2"/>
    <property type="match status" value="1"/>
</dbReference>
<dbReference type="Pfam" id="PF00005">
    <property type="entry name" value="ABC_tran"/>
    <property type="match status" value="1"/>
</dbReference>
<accession>A0A832SYK0</accession>
<dbReference type="GO" id="GO:0015807">
    <property type="term" value="P:L-amino acid transport"/>
    <property type="evidence" value="ECO:0007669"/>
    <property type="project" value="TreeGrafter"/>
</dbReference>
<feature type="domain" description="ABC transporter" evidence="6">
    <location>
        <begin position="404"/>
        <end position="661"/>
    </location>
</feature>
<dbReference type="Gene3D" id="3.40.50.300">
    <property type="entry name" value="P-loop containing nucleotide triphosphate hydrolases"/>
    <property type="match status" value="1"/>
</dbReference>
<evidence type="ECO:0000259" key="6">
    <source>
        <dbReference type="PROSITE" id="PS50893"/>
    </source>
</evidence>
<protein>
    <submittedName>
        <fullName evidence="7">AMP-binding protein</fullName>
    </submittedName>
</protein>
<dbReference type="PANTHER" id="PTHR43820">
    <property type="entry name" value="HIGH-AFFINITY BRANCHED-CHAIN AMINO ACID TRANSPORT ATP-BINDING PROTEIN LIVF"/>
    <property type="match status" value="1"/>
</dbReference>
<evidence type="ECO:0000313" key="8">
    <source>
        <dbReference type="Proteomes" id="UP000651120"/>
    </source>
</evidence>
<gene>
    <name evidence="7" type="ORF">HA333_06165</name>
</gene>
<dbReference type="InterPro" id="IPR042099">
    <property type="entry name" value="ANL_N_sf"/>
</dbReference>
<dbReference type="GO" id="GO:0005524">
    <property type="term" value="F:ATP binding"/>
    <property type="evidence" value="ECO:0007669"/>
    <property type="project" value="UniProtKB-KW"/>
</dbReference>
<keyword evidence="4" id="KW-0067">ATP-binding</keyword>
<evidence type="ECO:0000256" key="3">
    <source>
        <dbReference type="ARBA" id="ARBA00022741"/>
    </source>
</evidence>
<dbReference type="AlphaFoldDB" id="A0A832SYK0"/>
<dbReference type="InterPro" id="IPR003439">
    <property type="entry name" value="ABC_transporter-like_ATP-bd"/>
</dbReference>
<dbReference type="InterPro" id="IPR003593">
    <property type="entry name" value="AAA+_ATPase"/>
</dbReference>
<sequence>MRRPWEFLKGDTFPKLLQERALLNPRGVAFREKTWGIWRPTTWHEYYERVSKFAYGLLALGFRRGDHLAVVGYNRPEILIAEQSAMALGGISVGVYPDTLPEERAYWLDYTDVKVVVAEDQEQVDKILVVKKDLPKLEYIIYWDERMMWQYKDIKEPRLLSWKEVEKLGEEVRKSDSKLLEELIAKTHPDDVCLILSTSGTTGRPKGVMLTYSSMMSMAKNLWEVDPIEENFEYVSYLPFGWIGEQMMSLAMHMLVGFKINFVEEPETFWRDFREIAPHFMFGPARVYEMIYSKIMEHLEDTWDFDKKIFEIALNIGYRKVEAELTGKRIPFWLTLLWHISRMLIYRSILDKTGLKRIKYAYVGGSFLGPDYLKFYRALGVNLKRIWGMTEVSGIATVHPDNEVRLDTVGKPIANTEIKIAEDGEILVRTPAVMAGYYKRPEATAEALKEIVSLVGPNGAGKSTTLKAISGIVKTERGEITKGRILYNGEDLTNRKPEDIARLGIIHVLEGRRVFEELTVKEHLILAQRQARKLGAKPDVDIVFQYFPRLKERTDIRAGYLSGGEQQMLVIGMALIMRPKVMLLDEPSLGLSPKVTEELFQILKSMNEHEKITILLAEQNVYMSLRISNYGYILENGRVVLDGPSEQLLNNPDIKEFYLGLKGERFSYKDVKYWKRKKRYL</sequence>